<evidence type="ECO:0000256" key="3">
    <source>
        <dbReference type="ARBA" id="ARBA00022729"/>
    </source>
</evidence>
<dbReference type="PANTHER" id="PTHR39192">
    <property type="entry name" value="IRON UPTAKE SYSTEM COMPONENT EFEO"/>
    <property type="match status" value="1"/>
</dbReference>
<reference evidence="8" key="1">
    <citation type="journal article" date="2019" name="Int. J. Syst. Evol. Microbiol.">
        <title>The Global Catalogue of Microorganisms (GCM) 10K type strain sequencing project: providing services to taxonomists for standard genome sequencing and annotation.</title>
        <authorList>
            <consortium name="The Broad Institute Genomics Platform"/>
            <consortium name="The Broad Institute Genome Sequencing Center for Infectious Disease"/>
            <person name="Wu L."/>
            <person name="Ma J."/>
        </authorList>
    </citation>
    <scope>NUCLEOTIDE SEQUENCE [LARGE SCALE GENOMIC DNA]</scope>
    <source>
        <strain evidence="8">JCM 16378</strain>
    </source>
</reference>
<evidence type="ECO:0000256" key="2">
    <source>
        <dbReference type="ARBA" id="ARBA00005989"/>
    </source>
</evidence>
<dbReference type="Proteomes" id="UP001501326">
    <property type="component" value="Unassembled WGS sequence"/>
</dbReference>
<protein>
    <submittedName>
        <fullName evidence="7">Peptidase M75 family protein</fullName>
    </submittedName>
</protein>
<accession>A0ABP6H619</accession>
<gene>
    <name evidence="7" type="ORF">GCM10009867_20620</name>
</gene>
<evidence type="ECO:0000259" key="5">
    <source>
        <dbReference type="Pfam" id="PF09375"/>
    </source>
</evidence>
<comment type="subcellular location">
    <subcellularLocation>
        <location evidence="1">Periplasm</location>
    </subcellularLocation>
</comment>
<sequence>MRTHTLAVALTAAVLATTVACSSGDASSTSADGTGPITVDATDTTCTVARTEAAAGTIEFTVRNTGSKVNEFYVYGEGDQIIGEVENITPGLTRTFHVEVANPGTYETACKPGMKGTGIRGDFTVTGATSSQAPDAAMTAAVADYRTFVSAQADELLVRTTEFVDLVKAGKVEEAKKAFPVARGPWERIEPVAESFGDLDPMIDGREDVVEEGMEFTGFHRLEKDLWVSGLQPDTSAIADKLLVDVKEIVAKAKAVELNPLQLANGSKALLDEVATGKITGEEDRYSHTDLYDFDENVKGSKAAIDALRPVLKARDAALLTTIDARFASLDTALDAHRTDAGFESYTALTQAEVKALAVALDAVSEPISKVSGVVAGK</sequence>
<evidence type="ECO:0000313" key="7">
    <source>
        <dbReference type="EMBL" id="GAA2736275.1"/>
    </source>
</evidence>
<evidence type="ECO:0000256" key="1">
    <source>
        <dbReference type="ARBA" id="ARBA00004418"/>
    </source>
</evidence>
<organism evidence="7 8">
    <name type="scientific">Pedococcus aerophilus</name>
    <dbReference type="NCBI Taxonomy" id="436356"/>
    <lineage>
        <taxon>Bacteria</taxon>
        <taxon>Bacillati</taxon>
        <taxon>Actinomycetota</taxon>
        <taxon>Actinomycetes</taxon>
        <taxon>Micrococcales</taxon>
        <taxon>Intrasporangiaceae</taxon>
        <taxon>Pedococcus</taxon>
    </lineage>
</organism>
<dbReference type="InterPro" id="IPR038352">
    <property type="entry name" value="Imelysin_sf"/>
</dbReference>
<dbReference type="Gene3D" id="1.20.1420.20">
    <property type="entry name" value="M75 peptidase, HXXE motif"/>
    <property type="match status" value="1"/>
</dbReference>
<dbReference type="PANTHER" id="PTHR39192:SF1">
    <property type="entry name" value="IRON UPTAKE SYSTEM COMPONENT EFEO"/>
    <property type="match status" value="1"/>
</dbReference>
<evidence type="ECO:0000259" key="6">
    <source>
        <dbReference type="Pfam" id="PF13473"/>
    </source>
</evidence>
<dbReference type="PROSITE" id="PS51257">
    <property type="entry name" value="PROKAR_LIPOPROTEIN"/>
    <property type="match status" value="1"/>
</dbReference>
<feature type="domain" description="EfeO-type cupredoxin-like" evidence="6">
    <location>
        <begin position="14"/>
        <end position="125"/>
    </location>
</feature>
<feature type="chain" id="PRO_5047240255" evidence="4">
    <location>
        <begin position="23"/>
        <end position="378"/>
    </location>
</feature>
<name>A0ABP6H619_9MICO</name>
<evidence type="ECO:0000256" key="4">
    <source>
        <dbReference type="SAM" id="SignalP"/>
    </source>
</evidence>
<dbReference type="Pfam" id="PF09375">
    <property type="entry name" value="Peptidase_M75"/>
    <property type="match status" value="1"/>
</dbReference>
<dbReference type="RefSeq" id="WP_344192825.1">
    <property type="nucleotide sequence ID" value="NZ_BAAARN010000001.1"/>
</dbReference>
<feature type="signal peptide" evidence="4">
    <location>
        <begin position="1"/>
        <end position="22"/>
    </location>
</feature>
<feature type="domain" description="Imelysin-like" evidence="5">
    <location>
        <begin position="141"/>
        <end position="370"/>
    </location>
</feature>
<dbReference type="InterPro" id="IPR028096">
    <property type="entry name" value="EfeO_Cupredoxin"/>
</dbReference>
<dbReference type="Pfam" id="PF13473">
    <property type="entry name" value="Cupredoxin_1"/>
    <property type="match status" value="1"/>
</dbReference>
<dbReference type="InterPro" id="IPR053377">
    <property type="entry name" value="Iron_uptake_EfeM/EfeO"/>
</dbReference>
<dbReference type="InterPro" id="IPR034981">
    <property type="entry name" value="Imelysin-like_EfeO/Algp7"/>
</dbReference>
<dbReference type="InterPro" id="IPR018976">
    <property type="entry name" value="Imelysin-like"/>
</dbReference>
<dbReference type="SUPFAM" id="SSF49503">
    <property type="entry name" value="Cupredoxins"/>
    <property type="match status" value="1"/>
</dbReference>
<dbReference type="NCBIfam" id="NF041757">
    <property type="entry name" value="EfeO"/>
    <property type="match status" value="1"/>
</dbReference>
<dbReference type="InterPro" id="IPR008972">
    <property type="entry name" value="Cupredoxin"/>
</dbReference>
<keyword evidence="3 4" id="KW-0732">Signal</keyword>
<comment type="similarity">
    <text evidence="2">Belongs to the EfeM/EfeO family.</text>
</comment>
<proteinExistence type="inferred from homology"/>
<comment type="caution">
    <text evidence="7">The sequence shown here is derived from an EMBL/GenBank/DDBJ whole genome shotgun (WGS) entry which is preliminary data.</text>
</comment>
<dbReference type="EMBL" id="BAAARN010000001">
    <property type="protein sequence ID" value="GAA2736275.1"/>
    <property type="molecule type" value="Genomic_DNA"/>
</dbReference>
<dbReference type="InterPro" id="IPR050894">
    <property type="entry name" value="EfeM/EfeO_iron_uptake"/>
</dbReference>
<dbReference type="CDD" id="cd14656">
    <property type="entry name" value="Imelysin-like_EfeO"/>
    <property type="match status" value="1"/>
</dbReference>
<dbReference type="Gene3D" id="2.60.40.420">
    <property type="entry name" value="Cupredoxins - blue copper proteins"/>
    <property type="match status" value="1"/>
</dbReference>
<keyword evidence="8" id="KW-1185">Reference proteome</keyword>
<evidence type="ECO:0000313" key="8">
    <source>
        <dbReference type="Proteomes" id="UP001501326"/>
    </source>
</evidence>